<dbReference type="AlphaFoldDB" id="A0A8X6NFW9"/>
<evidence type="ECO:0000313" key="2">
    <source>
        <dbReference type="EMBL" id="GFT11166.1"/>
    </source>
</evidence>
<organism evidence="2 3">
    <name type="scientific">Nephila pilipes</name>
    <name type="common">Giant wood spider</name>
    <name type="synonym">Nephila maculata</name>
    <dbReference type="NCBI Taxonomy" id="299642"/>
    <lineage>
        <taxon>Eukaryota</taxon>
        <taxon>Metazoa</taxon>
        <taxon>Ecdysozoa</taxon>
        <taxon>Arthropoda</taxon>
        <taxon>Chelicerata</taxon>
        <taxon>Arachnida</taxon>
        <taxon>Araneae</taxon>
        <taxon>Araneomorphae</taxon>
        <taxon>Entelegynae</taxon>
        <taxon>Araneoidea</taxon>
        <taxon>Nephilidae</taxon>
        <taxon>Nephila</taxon>
    </lineage>
</organism>
<accession>A0A8X6NFW9</accession>
<comment type="caution">
    <text evidence="2">The sequence shown here is derived from an EMBL/GenBank/DDBJ whole genome shotgun (WGS) entry which is preliminary data.</text>
</comment>
<sequence length="216" mass="24421">MPKTTLSSSENARVENGFETDLEPNRYPREPDNESRILIEPNQLPCQFPSSTGISANFLEHQQQPLLQLPHQPPLNDLFQVRPPLYDQLQPSASSGRSTESSDIPSLHPHPLRLSQNPPCSPFEFQLDQSNRLHPETPLDLQLQAPTGMQLRSRALQEVHSLSHTRNLCEAHSQNQPHPQMNFRSQPQHPPSRILPLSSLPNLCHNFSHPARCCNA</sequence>
<evidence type="ECO:0000256" key="1">
    <source>
        <dbReference type="SAM" id="MobiDB-lite"/>
    </source>
</evidence>
<reference evidence="2" key="1">
    <citation type="submission" date="2020-08" db="EMBL/GenBank/DDBJ databases">
        <title>Multicomponent nature underlies the extraordinary mechanical properties of spider dragline silk.</title>
        <authorList>
            <person name="Kono N."/>
            <person name="Nakamura H."/>
            <person name="Mori M."/>
            <person name="Yoshida Y."/>
            <person name="Ohtoshi R."/>
            <person name="Malay A.D."/>
            <person name="Moran D.A.P."/>
            <person name="Tomita M."/>
            <person name="Numata K."/>
            <person name="Arakawa K."/>
        </authorList>
    </citation>
    <scope>NUCLEOTIDE SEQUENCE</scope>
</reference>
<name>A0A8X6NFW9_NEPPI</name>
<feature type="compositionally biased region" description="Polar residues" evidence="1">
    <location>
        <begin position="89"/>
        <end position="104"/>
    </location>
</feature>
<feature type="region of interest" description="Disordered" evidence="1">
    <location>
        <begin position="1"/>
        <end position="33"/>
    </location>
</feature>
<proteinExistence type="predicted"/>
<evidence type="ECO:0000313" key="3">
    <source>
        <dbReference type="Proteomes" id="UP000887013"/>
    </source>
</evidence>
<protein>
    <submittedName>
        <fullName evidence="2">Uncharacterized protein</fullName>
    </submittedName>
</protein>
<gene>
    <name evidence="2" type="ORF">NPIL_567751</name>
</gene>
<feature type="compositionally biased region" description="Polar residues" evidence="1">
    <location>
        <begin position="1"/>
        <end position="11"/>
    </location>
</feature>
<feature type="region of interest" description="Disordered" evidence="1">
    <location>
        <begin position="87"/>
        <end position="126"/>
    </location>
</feature>
<dbReference type="EMBL" id="BMAW01103838">
    <property type="protein sequence ID" value="GFT11166.1"/>
    <property type="molecule type" value="Genomic_DNA"/>
</dbReference>
<dbReference type="Proteomes" id="UP000887013">
    <property type="component" value="Unassembled WGS sequence"/>
</dbReference>
<keyword evidence="3" id="KW-1185">Reference proteome</keyword>
<feature type="compositionally biased region" description="Basic and acidic residues" evidence="1">
    <location>
        <begin position="23"/>
        <end position="33"/>
    </location>
</feature>